<dbReference type="GO" id="GO:1990229">
    <property type="term" value="C:iron-sulfur cluster assembly complex"/>
    <property type="evidence" value="ECO:0007669"/>
    <property type="project" value="UniProtKB-ARBA"/>
</dbReference>
<dbReference type="Pfam" id="PF01722">
    <property type="entry name" value="BolA"/>
    <property type="match status" value="1"/>
</dbReference>
<evidence type="ECO:0000256" key="1">
    <source>
        <dbReference type="ARBA" id="ARBA00005578"/>
    </source>
</evidence>
<dbReference type="PANTHER" id="PTHR46229">
    <property type="entry name" value="BOLA TRANSCRIPTION REGULATOR"/>
    <property type="match status" value="1"/>
</dbReference>
<dbReference type="Gene3D" id="3.30.300.90">
    <property type="entry name" value="BolA-like"/>
    <property type="match status" value="1"/>
</dbReference>
<dbReference type="GO" id="GO:0051301">
    <property type="term" value="P:cell division"/>
    <property type="evidence" value="ECO:0007669"/>
    <property type="project" value="UniProtKB-KW"/>
</dbReference>
<dbReference type="PANTHER" id="PTHR46229:SF2">
    <property type="entry name" value="BOLA-LIKE PROTEIN 1"/>
    <property type="match status" value="1"/>
</dbReference>
<dbReference type="SUPFAM" id="SSF82657">
    <property type="entry name" value="BolA-like"/>
    <property type="match status" value="1"/>
</dbReference>
<reference evidence="2" key="1">
    <citation type="submission" date="2018-06" db="EMBL/GenBank/DDBJ databases">
        <authorList>
            <person name="Zhirakovskaya E."/>
        </authorList>
    </citation>
    <scope>NUCLEOTIDE SEQUENCE</scope>
</reference>
<dbReference type="EMBL" id="UOFZ01000037">
    <property type="protein sequence ID" value="VAX12413.1"/>
    <property type="molecule type" value="Genomic_DNA"/>
</dbReference>
<gene>
    <name evidence="2" type="ORF">MNBD_GAMMA24-2404</name>
</gene>
<accession>A0A3B1BJU7</accession>
<protein>
    <submittedName>
        <fullName evidence="2">Cell division protein BolA</fullName>
    </submittedName>
</protein>
<keyword evidence="2" id="KW-0131">Cell cycle</keyword>
<dbReference type="PIRSF" id="PIRSF003113">
    <property type="entry name" value="BolA"/>
    <property type="match status" value="1"/>
</dbReference>
<dbReference type="GO" id="GO:0006351">
    <property type="term" value="P:DNA-templated transcription"/>
    <property type="evidence" value="ECO:0007669"/>
    <property type="project" value="TreeGrafter"/>
</dbReference>
<dbReference type="InterPro" id="IPR002634">
    <property type="entry name" value="BolA"/>
</dbReference>
<proteinExistence type="inferred from homology"/>
<dbReference type="FunFam" id="3.30.300.90:FF:000001">
    <property type="entry name" value="Transcriptional regulator BolA"/>
    <property type="match status" value="1"/>
</dbReference>
<comment type="similarity">
    <text evidence="1">Belongs to the BolA/IbaG family.</text>
</comment>
<evidence type="ECO:0000313" key="2">
    <source>
        <dbReference type="EMBL" id="VAX12413.1"/>
    </source>
</evidence>
<organism evidence="2">
    <name type="scientific">hydrothermal vent metagenome</name>
    <dbReference type="NCBI Taxonomy" id="652676"/>
    <lineage>
        <taxon>unclassified sequences</taxon>
        <taxon>metagenomes</taxon>
        <taxon>ecological metagenomes</taxon>
    </lineage>
</organism>
<dbReference type="InterPro" id="IPR050961">
    <property type="entry name" value="BolA/IbaG_stress_morph_reg"/>
</dbReference>
<dbReference type="AlphaFoldDB" id="A0A3B1BJU7"/>
<keyword evidence="2" id="KW-0132">Cell division</keyword>
<dbReference type="GO" id="GO:0005829">
    <property type="term" value="C:cytosol"/>
    <property type="evidence" value="ECO:0007669"/>
    <property type="project" value="TreeGrafter"/>
</dbReference>
<name>A0A3B1BJU7_9ZZZZ</name>
<sequence length="103" mass="11413">MSMQAEIESRLSAELKPSLMQVINESNNHNVPAGSESHFKLVLVSDKFDGKTLLARHRLINSILESQLRNGIHALAMHTYTESEWHQMQGHAPESPACHGGGK</sequence>
<dbReference type="InterPro" id="IPR036065">
    <property type="entry name" value="BolA-like_sf"/>
</dbReference>